<name>A0ACC2UKK2_9FUNG</name>
<proteinExistence type="predicted"/>
<reference evidence="1" key="1">
    <citation type="submission" date="2022-04" db="EMBL/GenBank/DDBJ databases">
        <title>Genome of the entomopathogenic fungus Entomophthora muscae.</title>
        <authorList>
            <person name="Elya C."/>
            <person name="Lovett B.R."/>
            <person name="Lee E."/>
            <person name="Macias A.M."/>
            <person name="Hajek A.E."/>
            <person name="De Bivort B.L."/>
            <person name="Kasson M.T."/>
            <person name="De Fine Licht H.H."/>
            <person name="Stajich J.E."/>
        </authorList>
    </citation>
    <scope>NUCLEOTIDE SEQUENCE</scope>
    <source>
        <strain evidence="1">Berkeley</strain>
    </source>
</reference>
<evidence type="ECO:0000313" key="1">
    <source>
        <dbReference type="EMBL" id="KAJ9087240.1"/>
    </source>
</evidence>
<comment type="caution">
    <text evidence="1">The sequence shown here is derived from an EMBL/GenBank/DDBJ whole genome shotgun (WGS) entry which is preliminary data.</text>
</comment>
<organism evidence="1 2">
    <name type="scientific">Entomophthora muscae</name>
    <dbReference type="NCBI Taxonomy" id="34485"/>
    <lineage>
        <taxon>Eukaryota</taxon>
        <taxon>Fungi</taxon>
        <taxon>Fungi incertae sedis</taxon>
        <taxon>Zoopagomycota</taxon>
        <taxon>Entomophthoromycotina</taxon>
        <taxon>Entomophthoromycetes</taxon>
        <taxon>Entomophthorales</taxon>
        <taxon>Entomophthoraceae</taxon>
        <taxon>Entomophthora</taxon>
    </lineage>
</organism>
<protein>
    <submittedName>
        <fullName evidence="1">Uncharacterized protein</fullName>
    </submittedName>
</protein>
<gene>
    <name evidence="1" type="ORF">DSO57_1035020</name>
</gene>
<evidence type="ECO:0000313" key="2">
    <source>
        <dbReference type="Proteomes" id="UP001165960"/>
    </source>
</evidence>
<accession>A0ACC2UKK2</accession>
<sequence>MVPQEFPDRDSGDQTSGSFPGFLLLPLRWAPALSSGINGKLIALIMACGVQQQIIGEFFIGCTRWVPLQSDFERR</sequence>
<dbReference type="Proteomes" id="UP001165960">
    <property type="component" value="Unassembled WGS sequence"/>
</dbReference>
<keyword evidence="2" id="KW-1185">Reference proteome</keyword>
<dbReference type="EMBL" id="QTSX02000301">
    <property type="protein sequence ID" value="KAJ9087240.1"/>
    <property type="molecule type" value="Genomic_DNA"/>
</dbReference>